<sequence length="80" mass="9295">MARAASLQRPAECFCERFQQYCSLLATLQPVLDDFHESVVGSLKAAKRFSFKAWIDKIIEPRTFEDIDFSIDWTASDFER</sequence>
<dbReference type="Proteomes" id="UP000070133">
    <property type="component" value="Unassembled WGS sequence"/>
</dbReference>
<proteinExistence type="predicted"/>
<accession>A0A139HRH9</accession>
<gene>
    <name evidence="1" type="ORF">AC578_10325</name>
</gene>
<keyword evidence="2" id="KW-1185">Reference proteome</keyword>
<evidence type="ECO:0000313" key="1">
    <source>
        <dbReference type="EMBL" id="KXT05019.1"/>
    </source>
</evidence>
<reference evidence="1 2" key="1">
    <citation type="submission" date="2015-07" db="EMBL/GenBank/DDBJ databases">
        <title>Comparative genomics of the Sigatoka disease complex on banana suggests a link between parallel evolutionary changes in Pseudocercospora fijiensis and Pseudocercospora eumusae and increased virulence on the banana host.</title>
        <authorList>
            <person name="Chang T.-C."/>
            <person name="Salvucci A."/>
            <person name="Crous P.W."/>
            <person name="Stergiopoulos I."/>
        </authorList>
    </citation>
    <scope>NUCLEOTIDE SEQUENCE [LARGE SCALE GENOMIC DNA]</scope>
    <source>
        <strain evidence="1 2">CBS 114824</strain>
    </source>
</reference>
<comment type="caution">
    <text evidence="1">The sequence shown here is derived from an EMBL/GenBank/DDBJ whole genome shotgun (WGS) entry which is preliminary data.</text>
</comment>
<dbReference type="EMBL" id="LFZN01000016">
    <property type="protein sequence ID" value="KXT05019.1"/>
    <property type="molecule type" value="Genomic_DNA"/>
</dbReference>
<protein>
    <submittedName>
        <fullName evidence="1">Uncharacterized protein</fullName>
    </submittedName>
</protein>
<evidence type="ECO:0000313" key="2">
    <source>
        <dbReference type="Proteomes" id="UP000070133"/>
    </source>
</evidence>
<dbReference type="AlphaFoldDB" id="A0A139HRH9"/>
<organism evidence="1 2">
    <name type="scientific">Pseudocercospora eumusae</name>
    <dbReference type="NCBI Taxonomy" id="321146"/>
    <lineage>
        <taxon>Eukaryota</taxon>
        <taxon>Fungi</taxon>
        <taxon>Dikarya</taxon>
        <taxon>Ascomycota</taxon>
        <taxon>Pezizomycotina</taxon>
        <taxon>Dothideomycetes</taxon>
        <taxon>Dothideomycetidae</taxon>
        <taxon>Mycosphaerellales</taxon>
        <taxon>Mycosphaerellaceae</taxon>
        <taxon>Pseudocercospora</taxon>
    </lineage>
</organism>
<name>A0A139HRH9_9PEZI</name>